<dbReference type="InterPro" id="IPR023214">
    <property type="entry name" value="HAD_sf"/>
</dbReference>
<name>A0A5C7G081_9BACT</name>
<dbReference type="GO" id="GO:0006281">
    <property type="term" value="P:DNA repair"/>
    <property type="evidence" value="ECO:0007669"/>
    <property type="project" value="TreeGrafter"/>
</dbReference>
<dbReference type="SFLD" id="SFLDG01129">
    <property type="entry name" value="C1.5:_HAD__Beta-PGM__Phosphata"/>
    <property type="match status" value="1"/>
</dbReference>
<sequence length="228" mass="24597">MNSIELFVFDMAGTTVNENNLVYKTLCKAFIRAGFTDLTLEDVLEHGAGKEKLQATRDVLKTFFPDTPDSEGTAERIHADFRSLLEEAYASSPVTPYPGSEDFLAKLRSDGVRIALNTGYDRPTAEMLLAKMGWSAGKEYDVLVTASDVDRGRPHPDMILLAMEKTGISVPAHVGKVGDSAIDILEGKHAGCGFTAGVTTGAQTAEQLWRADPDMVVDELGALLEADA</sequence>
<reference evidence="1 2" key="1">
    <citation type="submission" date="2019-08" db="EMBL/GenBank/DDBJ databases">
        <title>Lewinella sp. strain SSH13 Genome sequencing and assembly.</title>
        <authorList>
            <person name="Kim I."/>
        </authorList>
    </citation>
    <scope>NUCLEOTIDE SEQUENCE [LARGE SCALE GENOMIC DNA]</scope>
    <source>
        <strain evidence="1 2">SSH13</strain>
    </source>
</reference>
<dbReference type="EMBL" id="VOXD01000002">
    <property type="protein sequence ID" value="TXF91490.1"/>
    <property type="molecule type" value="Genomic_DNA"/>
</dbReference>
<keyword evidence="1" id="KW-0378">Hydrolase</keyword>
<evidence type="ECO:0000313" key="2">
    <source>
        <dbReference type="Proteomes" id="UP000321907"/>
    </source>
</evidence>
<organism evidence="1 2">
    <name type="scientific">Neolewinella aurantiaca</name>
    <dbReference type="NCBI Taxonomy" id="2602767"/>
    <lineage>
        <taxon>Bacteria</taxon>
        <taxon>Pseudomonadati</taxon>
        <taxon>Bacteroidota</taxon>
        <taxon>Saprospiria</taxon>
        <taxon>Saprospirales</taxon>
        <taxon>Lewinellaceae</taxon>
        <taxon>Neolewinella</taxon>
    </lineage>
</organism>
<dbReference type="AlphaFoldDB" id="A0A5C7G081"/>
<dbReference type="Pfam" id="PF00702">
    <property type="entry name" value="Hydrolase"/>
    <property type="match status" value="1"/>
</dbReference>
<dbReference type="SFLD" id="SFLDS00003">
    <property type="entry name" value="Haloacid_Dehalogenase"/>
    <property type="match status" value="1"/>
</dbReference>
<dbReference type="OrthoDB" id="5504491at2"/>
<dbReference type="InterPro" id="IPR050155">
    <property type="entry name" value="HAD-like_hydrolase_sf"/>
</dbReference>
<dbReference type="GO" id="GO:0008967">
    <property type="term" value="F:phosphoglycolate phosphatase activity"/>
    <property type="evidence" value="ECO:0007669"/>
    <property type="project" value="TreeGrafter"/>
</dbReference>
<dbReference type="SUPFAM" id="SSF56784">
    <property type="entry name" value="HAD-like"/>
    <property type="match status" value="1"/>
</dbReference>
<keyword evidence="2" id="KW-1185">Reference proteome</keyword>
<protein>
    <submittedName>
        <fullName evidence="1">Phosphonatase-like hydrolase</fullName>
    </submittedName>
</protein>
<dbReference type="InterPro" id="IPR036412">
    <property type="entry name" value="HAD-like_sf"/>
</dbReference>
<dbReference type="InterPro" id="IPR022468">
    <property type="entry name" value="PhnX-like"/>
</dbReference>
<dbReference type="Gene3D" id="3.40.50.1000">
    <property type="entry name" value="HAD superfamily/HAD-like"/>
    <property type="match status" value="1"/>
</dbReference>
<dbReference type="NCBIfam" id="TIGR03351">
    <property type="entry name" value="PhnX-like"/>
    <property type="match status" value="1"/>
</dbReference>
<dbReference type="PANTHER" id="PTHR43434:SF19">
    <property type="entry name" value="PHOSPHONOACETALDEHYDE HYDROLASE"/>
    <property type="match status" value="1"/>
</dbReference>
<proteinExistence type="predicted"/>
<gene>
    <name evidence="1" type="ORF">FUA23_01995</name>
</gene>
<dbReference type="GO" id="GO:0005829">
    <property type="term" value="C:cytosol"/>
    <property type="evidence" value="ECO:0007669"/>
    <property type="project" value="TreeGrafter"/>
</dbReference>
<dbReference type="RefSeq" id="WP_147929030.1">
    <property type="nucleotide sequence ID" value="NZ_VOXD01000002.1"/>
</dbReference>
<dbReference type="Proteomes" id="UP000321907">
    <property type="component" value="Unassembled WGS sequence"/>
</dbReference>
<dbReference type="PANTHER" id="PTHR43434">
    <property type="entry name" value="PHOSPHOGLYCOLATE PHOSPHATASE"/>
    <property type="match status" value="1"/>
</dbReference>
<comment type="caution">
    <text evidence="1">The sequence shown here is derived from an EMBL/GenBank/DDBJ whole genome shotgun (WGS) entry which is preliminary data.</text>
</comment>
<evidence type="ECO:0000313" key="1">
    <source>
        <dbReference type="EMBL" id="TXF91490.1"/>
    </source>
</evidence>
<accession>A0A5C7G081</accession>